<reference evidence="4" key="1">
    <citation type="journal article" date="2020" name="Nat. Commun.">
        <title>Genome assembly of wild tea tree DASZ reveals pedigree and selection history of tea varieties.</title>
        <authorList>
            <person name="Zhang W."/>
            <person name="Zhang Y."/>
            <person name="Qiu H."/>
            <person name="Guo Y."/>
            <person name="Wan H."/>
            <person name="Zhang X."/>
            <person name="Scossa F."/>
            <person name="Alseekh S."/>
            <person name="Zhang Q."/>
            <person name="Wang P."/>
            <person name="Xu L."/>
            <person name="Schmidt M.H."/>
            <person name="Jia X."/>
            <person name="Li D."/>
            <person name="Zhu A."/>
            <person name="Guo F."/>
            <person name="Chen W."/>
            <person name="Ni D."/>
            <person name="Usadel B."/>
            <person name="Fernie A.R."/>
            <person name="Wen W."/>
        </authorList>
    </citation>
    <scope>NUCLEOTIDE SEQUENCE [LARGE SCALE GENOMIC DNA]</scope>
    <source>
        <strain evidence="4">cv. G240</strain>
    </source>
</reference>
<evidence type="ECO:0000256" key="2">
    <source>
        <dbReference type="SAM" id="MobiDB-lite"/>
    </source>
</evidence>
<feature type="coiled-coil region" evidence="1">
    <location>
        <begin position="94"/>
        <end position="121"/>
    </location>
</feature>
<evidence type="ECO:0000256" key="1">
    <source>
        <dbReference type="SAM" id="Coils"/>
    </source>
</evidence>
<evidence type="ECO:0000313" key="4">
    <source>
        <dbReference type="Proteomes" id="UP000593564"/>
    </source>
</evidence>
<protein>
    <submittedName>
        <fullName evidence="3">Uncharacterized protein</fullName>
    </submittedName>
</protein>
<dbReference type="Proteomes" id="UP000593564">
    <property type="component" value="Unassembled WGS sequence"/>
</dbReference>
<organism evidence="3 4">
    <name type="scientific">Camellia sinensis</name>
    <name type="common">Tea plant</name>
    <name type="synonym">Thea sinensis</name>
    <dbReference type="NCBI Taxonomy" id="4442"/>
    <lineage>
        <taxon>Eukaryota</taxon>
        <taxon>Viridiplantae</taxon>
        <taxon>Streptophyta</taxon>
        <taxon>Embryophyta</taxon>
        <taxon>Tracheophyta</taxon>
        <taxon>Spermatophyta</taxon>
        <taxon>Magnoliopsida</taxon>
        <taxon>eudicotyledons</taxon>
        <taxon>Gunneridae</taxon>
        <taxon>Pentapetalae</taxon>
        <taxon>asterids</taxon>
        <taxon>Ericales</taxon>
        <taxon>Theaceae</taxon>
        <taxon>Camellia</taxon>
    </lineage>
</organism>
<dbReference type="EMBL" id="JACBKZ010000007">
    <property type="protein sequence ID" value="KAF5945933.1"/>
    <property type="molecule type" value="Genomic_DNA"/>
</dbReference>
<evidence type="ECO:0000313" key="3">
    <source>
        <dbReference type="EMBL" id="KAF5945933.1"/>
    </source>
</evidence>
<keyword evidence="1" id="KW-0175">Coiled coil</keyword>
<comment type="caution">
    <text evidence="3">The sequence shown here is derived from an EMBL/GenBank/DDBJ whole genome shotgun (WGS) entry which is preliminary data.</text>
</comment>
<feature type="region of interest" description="Disordered" evidence="2">
    <location>
        <begin position="161"/>
        <end position="205"/>
    </location>
</feature>
<name>A0A7J7GYT4_CAMSI</name>
<accession>A0A7J7GYT4</accession>
<proteinExistence type="predicted"/>
<keyword evidence="4" id="KW-1185">Reference proteome</keyword>
<dbReference type="AlphaFoldDB" id="A0A7J7GYT4"/>
<sequence length="222" mass="25339">MANRTDPAAKSIRETNYQKLVDKGMELETHPHKDIFVEFIKNQDYKSLKSLVKMRSYPFIKLVSNQVFPQIQVDISVVFCTYIFHAGRWTLESIGSLDLRKSALEDDFEEEEEKDEEDELNADLDAGAHERDFITVDEVPQRKEIGIENATVTGTGIAIATEKADEGHHKRHARSSASPRRRGDGPEDGNARDEPKKNRRMMGWSTWLLRLLKQTNSGRPLG</sequence>
<feature type="compositionally biased region" description="Basic and acidic residues" evidence="2">
    <location>
        <begin position="181"/>
        <end position="196"/>
    </location>
</feature>
<gene>
    <name evidence="3" type="ORF">HYC85_016161</name>
</gene>
<reference evidence="3 4" key="2">
    <citation type="submission" date="2020-07" db="EMBL/GenBank/DDBJ databases">
        <title>Genome assembly of wild tea tree DASZ reveals pedigree and selection history of tea varieties.</title>
        <authorList>
            <person name="Zhang W."/>
        </authorList>
    </citation>
    <scope>NUCLEOTIDE SEQUENCE [LARGE SCALE GENOMIC DNA]</scope>
    <source>
        <strain evidence="4">cv. G240</strain>
        <tissue evidence="3">Leaf</tissue>
    </source>
</reference>